<dbReference type="Proteomes" id="UP000789375">
    <property type="component" value="Unassembled WGS sequence"/>
</dbReference>
<dbReference type="AlphaFoldDB" id="A0A9N8YZR2"/>
<sequence>MSDDKTDEAYNEFIKEFELKYRWDNYSDNISASSSIEDNLSYEMKLITCTDSENTLSDEMSGLIATQLLDRNQVTE</sequence>
<comment type="caution">
    <text evidence="1">The sequence shown here is derived from an EMBL/GenBank/DDBJ whole genome shotgun (WGS) entry which is preliminary data.</text>
</comment>
<organism evidence="1 2">
    <name type="scientific">Funneliformis mosseae</name>
    <name type="common">Endomycorrhizal fungus</name>
    <name type="synonym">Glomus mosseae</name>
    <dbReference type="NCBI Taxonomy" id="27381"/>
    <lineage>
        <taxon>Eukaryota</taxon>
        <taxon>Fungi</taxon>
        <taxon>Fungi incertae sedis</taxon>
        <taxon>Mucoromycota</taxon>
        <taxon>Glomeromycotina</taxon>
        <taxon>Glomeromycetes</taxon>
        <taxon>Glomerales</taxon>
        <taxon>Glomeraceae</taxon>
        <taxon>Funneliformis</taxon>
    </lineage>
</organism>
<evidence type="ECO:0000313" key="2">
    <source>
        <dbReference type="Proteomes" id="UP000789375"/>
    </source>
</evidence>
<gene>
    <name evidence="1" type="ORF">FMOSSE_LOCUS2040</name>
</gene>
<proteinExistence type="predicted"/>
<protein>
    <submittedName>
        <fullName evidence="1">12478_t:CDS:1</fullName>
    </submittedName>
</protein>
<accession>A0A9N8YZR2</accession>
<reference evidence="1" key="1">
    <citation type="submission" date="2021-06" db="EMBL/GenBank/DDBJ databases">
        <authorList>
            <person name="Kallberg Y."/>
            <person name="Tangrot J."/>
            <person name="Rosling A."/>
        </authorList>
    </citation>
    <scope>NUCLEOTIDE SEQUENCE</scope>
    <source>
        <strain evidence="1">87-6 pot B 2015</strain>
    </source>
</reference>
<evidence type="ECO:0000313" key="1">
    <source>
        <dbReference type="EMBL" id="CAG8461104.1"/>
    </source>
</evidence>
<keyword evidence="2" id="KW-1185">Reference proteome</keyword>
<name>A0A9N8YZR2_FUNMO</name>
<dbReference type="EMBL" id="CAJVPP010000252">
    <property type="protein sequence ID" value="CAG8461104.1"/>
    <property type="molecule type" value="Genomic_DNA"/>
</dbReference>